<dbReference type="AlphaFoldDB" id="A0A8M6YWS7"/>
<evidence type="ECO:0000259" key="15">
    <source>
        <dbReference type="Pfam" id="PF08441"/>
    </source>
</evidence>
<dbReference type="Gene3D" id="1.20.5.930">
    <property type="entry name" value="Bicelle-embedded integrin alpha(iib) transmembrane segment"/>
    <property type="match status" value="1"/>
</dbReference>
<keyword evidence="5" id="KW-0677">Repeat</keyword>
<dbReference type="Gene3D" id="2.60.40.1460">
    <property type="entry name" value="Integrin domains. Chain A, domain 2"/>
    <property type="match status" value="1"/>
</dbReference>
<dbReference type="Pfam" id="PF01839">
    <property type="entry name" value="FG-GAP"/>
    <property type="match status" value="2"/>
</dbReference>
<dbReference type="InterPro" id="IPR028994">
    <property type="entry name" value="Integrin_alpha_N"/>
</dbReference>
<dbReference type="Pfam" id="PF20806">
    <property type="entry name" value="Integrin_A_Ig_3"/>
    <property type="match status" value="1"/>
</dbReference>
<dbReference type="SMART" id="SM00191">
    <property type="entry name" value="Int_alpha"/>
    <property type="match status" value="4"/>
</dbReference>
<dbReference type="PANTHER" id="PTHR23220">
    <property type="entry name" value="INTEGRIN ALPHA"/>
    <property type="match status" value="1"/>
</dbReference>
<dbReference type="KEGG" id="dre:407685"/>
<dbReference type="GO" id="GO:0050900">
    <property type="term" value="P:leukocyte migration"/>
    <property type="evidence" value="ECO:0000318"/>
    <property type="project" value="GO_Central"/>
</dbReference>
<dbReference type="GO" id="GO:0007229">
    <property type="term" value="P:integrin-mediated signaling pathway"/>
    <property type="evidence" value="ECO:0000318"/>
    <property type="project" value="GO_Central"/>
</dbReference>
<keyword evidence="3 13" id="KW-0812">Transmembrane</keyword>
<evidence type="ECO:0000256" key="13">
    <source>
        <dbReference type="RuleBase" id="RU003762"/>
    </source>
</evidence>
<feature type="chain" id="PRO_5035489392" evidence="13">
    <location>
        <begin position="26"/>
        <end position="1073"/>
    </location>
</feature>
<comment type="similarity">
    <text evidence="2 13">Belongs to the integrin alpha chain family.</text>
</comment>
<evidence type="ECO:0000256" key="5">
    <source>
        <dbReference type="ARBA" id="ARBA00022737"/>
    </source>
</evidence>
<feature type="domain" description="Integrin alpha second immunoglobulin-like" evidence="16">
    <location>
        <begin position="613"/>
        <end position="758"/>
    </location>
</feature>
<feature type="repeat" description="FG-GAP" evidence="12">
    <location>
        <begin position="293"/>
        <end position="354"/>
    </location>
</feature>
<keyword evidence="8 13" id="KW-0401">Integrin</keyword>
<dbReference type="Gene3D" id="2.130.10.130">
    <property type="entry name" value="Integrin alpha, N-terminal"/>
    <property type="match status" value="1"/>
</dbReference>
<evidence type="ECO:0000256" key="9">
    <source>
        <dbReference type="ARBA" id="ARBA00023136"/>
    </source>
</evidence>
<proteinExistence type="inferred from homology"/>
<dbReference type="InterPro" id="IPR018184">
    <property type="entry name" value="Integrin_alpha_C_CS"/>
</dbReference>
<dbReference type="PROSITE" id="PS51470">
    <property type="entry name" value="FG_GAP"/>
    <property type="match status" value="4"/>
</dbReference>
<evidence type="ECO:0000256" key="7">
    <source>
        <dbReference type="ARBA" id="ARBA00022989"/>
    </source>
</evidence>
<dbReference type="GO" id="GO:0009986">
    <property type="term" value="C:cell surface"/>
    <property type="evidence" value="ECO:0000318"/>
    <property type="project" value="GO_Central"/>
</dbReference>
<accession>A0A8M6YWS7</accession>
<name>A0A8M6YWS7_DANRE</name>
<organism evidence="18 19">
    <name type="scientific">Danio rerio</name>
    <name type="common">Zebrafish</name>
    <name type="synonym">Brachydanio rerio</name>
    <dbReference type="NCBI Taxonomy" id="7955"/>
    <lineage>
        <taxon>Eukaryota</taxon>
        <taxon>Metazoa</taxon>
        <taxon>Chordata</taxon>
        <taxon>Craniata</taxon>
        <taxon>Vertebrata</taxon>
        <taxon>Euteleostomi</taxon>
        <taxon>Actinopterygii</taxon>
        <taxon>Neopterygii</taxon>
        <taxon>Teleostei</taxon>
        <taxon>Ostariophysi</taxon>
        <taxon>Cypriniformes</taxon>
        <taxon>Danionidae</taxon>
        <taxon>Danioninae</taxon>
        <taxon>Danio</taxon>
    </lineage>
</organism>
<dbReference type="CTD" id="407685"/>
<dbReference type="InterPro" id="IPR013517">
    <property type="entry name" value="FG-GAP"/>
</dbReference>
<dbReference type="RefSeq" id="XP_017210291.1">
    <property type="nucleotide sequence ID" value="XM_017354802.4"/>
</dbReference>
<dbReference type="AGR" id="ZFIN:ZDB-GENE-090805-3"/>
<dbReference type="Proteomes" id="UP000000437">
    <property type="component" value="Chromosome 3"/>
</dbReference>
<evidence type="ECO:0000256" key="1">
    <source>
        <dbReference type="ARBA" id="ARBA00004479"/>
    </source>
</evidence>
<evidence type="ECO:0000313" key="20">
    <source>
        <dbReference type="ZFIN" id="ZDB-GENE-090805-3"/>
    </source>
</evidence>
<keyword evidence="18" id="KW-1185">Reference proteome</keyword>
<feature type="signal peptide" evidence="13">
    <location>
        <begin position="1"/>
        <end position="25"/>
    </location>
</feature>
<feature type="repeat" description="FG-GAP" evidence="12">
    <location>
        <begin position="355"/>
        <end position="410"/>
    </location>
</feature>
<dbReference type="OrthoDB" id="5317514at2759"/>
<dbReference type="InterPro" id="IPR013519">
    <property type="entry name" value="Int_alpha_beta-p"/>
</dbReference>
<evidence type="ECO:0000256" key="3">
    <source>
        <dbReference type="ARBA" id="ARBA00022692"/>
    </source>
</evidence>
<feature type="region of interest" description="Disordered" evidence="14">
    <location>
        <begin position="873"/>
        <end position="901"/>
    </location>
</feature>
<keyword evidence="6 13" id="KW-0130">Cell adhesion</keyword>
<evidence type="ECO:0000256" key="8">
    <source>
        <dbReference type="ARBA" id="ARBA00023037"/>
    </source>
</evidence>
<feature type="repeat" description="FG-GAP" evidence="12">
    <location>
        <begin position="414"/>
        <end position="476"/>
    </location>
</feature>
<keyword evidence="4 13" id="KW-0732">Signal</keyword>
<reference evidence="19" key="1">
    <citation type="submission" date="2025-08" db="UniProtKB">
        <authorList>
            <consortium name="RefSeq"/>
        </authorList>
    </citation>
    <scope>IDENTIFICATION</scope>
    <source>
        <strain evidence="19">Tuebingen</strain>
        <tissue evidence="19">Fibroblasts and whole tissue</tissue>
    </source>
</reference>
<dbReference type="PANTHER" id="PTHR23220:SF89">
    <property type="entry name" value="INTEGRIN ALPHA-3"/>
    <property type="match status" value="1"/>
</dbReference>
<dbReference type="InterPro" id="IPR048286">
    <property type="entry name" value="Integrin_alpha_Ig-like_3"/>
</dbReference>
<evidence type="ECO:0000259" key="16">
    <source>
        <dbReference type="Pfam" id="PF20805"/>
    </source>
</evidence>
<gene>
    <name evidence="19 20" type="primary">itga3a</name>
</gene>
<dbReference type="Gene3D" id="2.60.40.1530">
    <property type="entry name" value="ntegrin, alpha v. Chain A, domain 4"/>
    <property type="match status" value="1"/>
</dbReference>
<dbReference type="InterPro" id="IPR013649">
    <property type="entry name" value="Integrin_alpha_Ig-like_1"/>
</dbReference>
<evidence type="ECO:0000256" key="6">
    <source>
        <dbReference type="ARBA" id="ARBA00022889"/>
    </source>
</evidence>
<dbReference type="Pfam" id="PF20805">
    <property type="entry name" value="Integrin_A_Ig_2"/>
    <property type="match status" value="1"/>
</dbReference>
<keyword evidence="9 13" id="KW-0472">Membrane</keyword>
<dbReference type="GO" id="GO:0008305">
    <property type="term" value="C:integrin complex"/>
    <property type="evidence" value="ECO:0000318"/>
    <property type="project" value="GO_Central"/>
</dbReference>
<dbReference type="Gene3D" id="2.60.40.1510">
    <property type="entry name" value="ntegrin, alpha v. Chain A, domain 3"/>
    <property type="match status" value="1"/>
</dbReference>
<dbReference type="InterPro" id="IPR000413">
    <property type="entry name" value="Integrin_alpha"/>
</dbReference>
<feature type="compositionally biased region" description="Polar residues" evidence="14">
    <location>
        <begin position="889"/>
        <end position="899"/>
    </location>
</feature>
<dbReference type="PRINTS" id="PR01185">
    <property type="entry name" value="INTEGRINA"/>
</dbReference>
<feature type="repeat" description="FG-GAP" evidence="12">
    <location>
        <begin position="31"/>
        <end position="96"/>
    </location>
</feature>
<dbReference type="Pfam" id="PF08441">
    <property type="entry name" value="Integrin_A_Ig_1"/>
    <property type="match status" value="1"/>
</dbReference>
<dbReference type="SUPFAM" id="SSF69179">
    <property type="entry name" value="Integrin domains"/>
    <property type="match status" value="3"/>
</dbReference>
<dbReference type="PROSITE" id="PS00242">
    <property type="entry name" value="INTEGRIN_ALPHA"/>
    <property type="match status" value="1"/>
</dbReference>
<evidence type="ECO:0000259" key="17">
    <source>
        <dbReference type="Pfam" id="PF20806"/>
    </source>
</evidence>
<feature type="domain" description="Integrin alpha third immunoglobulin-like" evidence="17">
    <location>
        <begin position="785"/>
        <end position="982"/>
    </location>
</feature>
<feature type="transmembrane region" description="Helical" evidence="13">
    <location>
        <begin position="994"/>
        <end position="1016"/>
    </location>
</feature>
<evidence type="ECO:0000256" key="12">
    <source>
        <dbReference type="PROSITE-ProRule" id="PRU00803"/>
    </source>
</evidence>
<dbReference type="GeneID" id="407685"/>
<evidence type="ECO:0000313" key="18">
    <source>
        <dbReference type="Proteomes" id="UP000000437"/>
    </source>
</evidence>
<feature type="domain" description="Integrin alpha first immunoglubulin-like" evidence="15">
    <location>
        <begin position="461"/>
        <end position="611"/>
    </location>
</feature>
<keyword evidence="10 13" id="KW-0675">Receptor</keyword>
<evidence type="ECO:0000256" key="2">
    <source>
        <dbReference type="ARBA" id="ARBA00008054"/>
    </source>
</evidence>
<dbReference type="FunCoup" id="A0A8M6YWS7">
    <property type="interactions" value="593"/>
</dbReference>
<dbReference type="SUPFAM" id="SSF69318">
    <property type="entry name" value="Integrin alpha N-terminal domain"/>
    <property type="match status" value="1"/>
</dbReference>
<keyword evidence="11" id="KW-0325">Glycoprotein</keyword>
<evidence type="ECO:0000256" key="14">
    <source>
        <dbReference type="SAM" id="MobiDB-lite"/>
    </source>
</evidence>
<evidence type="ECO:0000256" key="10">
    <source>
        <dbReference type="ARBA" id="ARBA00023170"/>
    </source>
</evidence>
<evidence type="ECO:0000256" key="11">
    <source>
        <dbReference type="ARBA" id="ARBA00023180"/>
    </source>
</evidence>
<comment type="subcellular location">
    <subcellularLocation>
        <location evidence="1 13">Membrane</location>
        <topology evidence="1 13">Single-pass type I membrane protein</topology>
    </subcellularLocation>
</comment>
<evidence type="ECO:0000256" key="4">
    <source>
        <dbReference type="ARBA" id="ARBA00022729"/>
    </source>
</evidence>
<dbReference type="GO" id="GO:0038023">
    <property type="term" value="F:signaling receptor activity"/>
    <property type="evidence" value="ECO:0000318"/>
    <property type="project" value="GO_Central"/>
</dbReference>
<keyword evidence="7 13" id="KW-1133">Transmembrane helix</keyword>
<sequence>MIVFHRKGLRLTLVFVLSAARLCQAFNLDVSFAVVKEGKTAGSLFGLSVALHEQVVNEKRHMLLVGAPKEKAESGLSANETGDVYACPISADSKDCARLNLISSNPEDKPDLKNYVIDGMWLGVSIVSQSQPGGRVVACGHRYIRNFTSNFRMIGRCYVRGNDLQLNLSDYQWQSYDEICDPREAQNSEGMCLLGMSAAVTFSEIFFGAPGCFNWQGNIFSKWHNPADEFHLLKSKLPDSRKGNIYIGYSTIVDQDVLVKGKDTVVTGAPRDEAKGSVMMAEVLKSGGSGEVKIKVTVTGEQVGSYFGNSVAVVDLNNDGWKDLIVGAPFYFDRKMDKGGAVYVYMNQNGSFRNKSDVVLTGPKDSGFGMSVVAIGDVNQDGFQDFAVGAPYHSTGRVSIWTGSKTGISQEPSQVIDGKDIPGGGFQTFGYSISRGLDVDRNGYPDIAVGSLDDRVVLLRSRPVIHLKNTFTVTPMVINLEDCVACIEAKVCFSYTYSTGTASSQKAVTLQYTVEADQQSSRSPRVSFLDNNKGKYTGKMSVNPSGDCHSLKLELASKTIQDKVSAIIFQLSVSVVDPPPSGGKMLEDLSAFPVISQRDALTGRAEIHIQKACGLDNKCESNLQMTAAFTDEKNTPFLMQEDHQIFNYTTDIKKLKLLVNVSNVPSEGRKAEDAYNAILNITIPSSLSFSSLNPKLPSTLNGDPSSGGSYLLCTLGDPFKSNQRVEIEITFETSGISIDMQEIETELQLSTLSDQNDLRPLSRVLLVEYILQPLFNLIPYFRAEFSGNVVGESAMKSTSDIGSPVEFNISVDISGKPLGNLGFLEVVFQWPSAVANEKWLLYLSEIQMTGTSESFCVAKGIVNPLNLTVSERKSRRRKRDEVLSESKLAMSQKTRQGQNKPREVLNCTKGTARCQTFSCPLSAMKTSAMLTVRARVWNSTMLEDYRAKGVSVQGSVMLTLKTDKKNIKMNNNIREFTVEIDPAVAEELPYEAPLWIIIVSVLSGVVMLGVIVILLWKSGFFTRIDYFRAMPKYKGVRICKKEQYQVNQGFLILDTTNNRKHWITSWTEKKQYY</sequence>
<evidence type="ECO:0000313" key="19">
    <source>
        <dbReference type="RefSeq" id="XP_017210291.1"/>
    </source>
</evidence>
<dbReference type="InterPro" id="IPR032695">
    <property type="entry name" value="Integrin_dom_sf"/>
</dbReference>
<dbReference type="InterPro" id="IPR048285">
    <property type="entry name" value="Integrin_alpha_Ig-like_2"/>
</dbReference>
<dbReference type="GO" id="GO:0098609">
    <property type="term" value="P:cell-cell adhesion"/>
    <property type="evidence" value="ECO:0000318"/>
    <property type="project" value="GO_Central"/>
</dbReference>
<protein>
    <submittedName>
        <fullName evidence="19">Integrin alpha-3 isoform X1</fullName>
    </submittedName>
</protein>
<dbReference type="ZFIN" id="ZDB-GENE-090805-3">
    <property type="gene designation" value="itga3a"/>
</dbReference>